<comment type="caution">
    <text evidence="1">The sequence shown here is derived from an EMBL/GenBank/DDBJ whole genome shotgun (WGS) entry which is preliminary data.</text>
</comment>
<dbReference type="AlphaFoldDB" id="A0A9J6G0N7"/>
<name>A0A9J6G0N7_HAELO</name>
<protein>
    <submittedName>
        <fullName evidence="1">Uncharacterized protein</fullName>
    </submittedName>
</protein>
<keyword evidence="2" id="KW-1185">Reference proteome</keyword>
<reference evidence="1 2" key="1">
    <citation type="journal article" date="2020" name="Cell">
        <title>Large-Scale Comparative Analyses of Tick Genomes Elucidate Their Genetic Diversity and Vector Capacities.</title>
        <authorList>
            <consortium name="Tick Genome and Microbiome Consortium (TIGMIC)"/>
            <person name="Jia N."/>
            <person name="Wang J."/>
            <person name="Shi W."/>
            <person name="Du L."/>
            <person name="Sun Y."/>
            <person name="Zhan W."/>
            <person name="Jiang J.F."/>
            <person name="Wang Q."/>
            <person name="Zhang B."/>
            <person name="Ji P."/>
            <person name="Bell-Sakyi L."/>
            <person name="Cui X.M."/>
            <person name="Yuan T.T."/>
            <person name="Jiang B.G."/>
            <person name="Yang W.F."/>
            <person name="Lam T.T."/>
            <person name="Chang Q.C."/>
            <person name="Ding S.J."/>
            <person name="Wang X.J."/>
            <person name="Zhu J.G."/>
            <person name="Ruan X.D."/>
            <person name="Zhao L."/>
            <person name="Wei J.T."/>
            <person name="Ye R.Z."/>
            <person name="Que T.C."/>
            <person name="Du C.H."/>
            <person name="Zhou Y.H."/>
            <person name="Cheng J.X."/>
            <person name="Dai P.F."/>
            <person name="Guo W.B."/>
            <person name="Han X.H."/>
            <person name="Huang E.J."/>
            <person name="Li L.F."/>
            <person name="Wei W."/>
            <person name="Gao Y.C."/>
            <person name="Liu J.Z."/>
            <person name="Shao H.Z."/>
            <person name="Wang X."/>
            <person name="Wang C.C."/>
            <person name="Yang T.C."/>
            <person name="Huo Q.B."/>
            <person name="Li W."/>
            <person name="Chen H.Y."/>
            <person name="Chen S.E."/>
            <person name="Zhou L.G."/>
            <person name="Ni X.B."/>
            <person name="Tian J.H."/>
            <person name="Sheng Y."/>
            <person name="Liu T."/>
            <person name="Pan Y.S."/>
            <person name="Xia L.Y."/>
            <person name="Li J."/>
            <person name="Zhao F."/>
            <person name="Cao W.C."/>
        </authorList>
    </citation>
    <scope>NUCLEOTIDE SEQUENCE [LARGE SCALE GENOMIC DNA]</scope>
    <source>
        <strain evidence="1">HaeL-2018</strain>
    </source>
</reference>
<gene>
    <name evidence="1" type="ORF">HPB48_000660</name>
</gene>
<dbReference type="EMBL" id="JABSTR010000004">
    <property type="protein sequence ID" value="KAH9367964.1"/>
    <property type="molecule type" value="Genomic_DNA"/>
</dbReference>
<organism evidence="1 2">
    <name type="scientific">Haemaphysalis longicornis</name>
    <name type="common">Bush tick</name>
    <dbReference type="NCBI Taxonomy" id="44386"/>
    <lineage>
        <taxon>Eukaryota</taxon>
        <taxon>Metazoa</taxon>
        <taxon>Ecdysozoa</taxon>
        <taxon>Arthropoda</taxon>
        <taxon>Chelicerata</taxon>
        <taxon>Arachnida</taxon>
        <taxon>Acari</taxon>
        <taxon>Parasitiformes</taxon>
        <taxon>Ixodida</taxon>
        <taxon>Ixodoidea</taxon>
        <taxon>Ixodidae</taxon>
        <taxon>Haemaphysalinae</taxon>
        <taxon>Haemaphysalis</taxon>
    </lineage>
</organism>
<proteinExistence type="predicted"/>
<sequence>MNTFEETKEATLIVQKQRLQSTRTGRAILKRVGTPADKTDITSKVDLGNDIRRKLYQRYQDAWTRQPSKEKEKQE</sequence>
<dbReference type="Proteomes" id="UP000821853">
    <property type="component" value="Chromosome 2"/>
</dbReference>
<evidence type="ECO:0000313" key="2">
    <source>
        <dbReference type="Proteomes" id="UP000821853"/>
    </source>
</evidence>
<evidence type="ECO:0000313" key="1">
    <source>
        <dbReference type="EMBL" id="KAH9367964.1"/>
    </source>
</evidence>
<dbReference type="VEuPathDB" id="VectorBase:HLOH_045219"/>
<accession>A0A9J6G0N7</accession>